<protein>
    <recommendedName>
        <fullName evidence="8">Presenilin</fullName>
        <ecNumber evidence="8">3.4.23.-</ecNumber>
    </recommendedName>
</protein>
<keyword evidence="7 8" id="KW-0472">Membrane</keyword>
<dbReference type="GO" id="GO:0005789">
    <property type="term" value="C:endoplasmic reticulum membrane"/>
    <property type="evidence" value="ECO:0007669"/>
    <property type="project" value="UniProtKB-SubCell"/>
</dbReference>
<dbReference type="Pfam" id="PF01080">
    <property type="entry name" value="Presenilin"/>
    <property type="match status" value="1"/>
</dbReference>
<dbReference type="InterPro" id="IPR001108">
    <property type="entry name" value="Peptidase_A22A"/>
</dbReference>
<feature type="transmembrane region" description="Helical" evidence="8">
    <location>
        <begin position="400"/>
        <end position="423"/>
    </location>
</feature>
<feature type="transmembrane region" description="Helical" evidence="8">
    <location>
        <begin position="36"/>
        <end position="54"/>
    </location>
</feature>
<dbReference type="EC" id="3.4.23.-" evidence="8"/>
<comment type="similarity">
    <text evidence="1 8">Belongs to the peptidase A22A family.</text>
</comment>
<feature type="transmembrane region" description="Helical" evidence="8">
    <location>
        <begin position="146"/>
        <end position="165"/>
    </location>
</feature>
<keyword evidence="5 8" id="KW-1133">Transmembrane helix</keyword>
<dbReference type="PANTHER" id="PTHR10202">
    <property type="entry name" value="PRESENILIN"/>
    <property type="match status" value="1"/>
</dbReference>
<keyword evidence="4 8" id="KW-0914">Notch signaling pathway</keyword>
<keyword evidence="8" id="KW-0645">Protease</keyword>
<evidence type="ECO:0000256" key="7">
    <source>
        <dbReference type="ARBA" id="ARBA00023136"/>
    </source>
</evidence>
<accession>Q10H34</accession>
<evidence type="ECO:0000256" key="5">
    <source>
        <dbReference type="ARBA" id="ARBA00022989"/>
    </source>
</evidence>
<name>Q10H34_ORYSJ</name>
<reference evidence="10" key="2">
    <citation type="journal article" date="2008" name="Nucleic Acids Res.">
        <title>The rice annotation project database (RAP-DB): 2008 update.</title>
        <authorList>
            <consortium name="The rice annotation project (RAP)"/>
        </authorList>
    </citation>
    <scope>GENOME REANNOTATION</scope>
    <source>
        <strain evidence="10">cv. Nipponbare</strain>
    </source>
</reference>
<comment type="domain">
    <text evidence="8">The PAL motif is required for normal active site conformation.</text>
</comment>
<keyword evidence="3 8" id="KW-0256">Endoplasmic reticulum</keyword>
<evidence type="ECO:0000256" key="6">
    <source>
        <dbReference type="ARBA" id="ARBA00023034"/>
    </source>
</evidence>
<evidence type="ECO:0000256" key="1">
    <source>
        <dbReference type="ARBA" id="ARBA00008604"/>
    </source>
</evidence>
<feature type="transmembrane region" description="Helical" evidence="8">
    <location>
        <begin position="172"/>
        <end position="190"/>
    </location>
</feature>
<dbReference type="Gene3D" id="1.10.472.100">
    <property type="entry name" value="Presenilin"/>
    <property type="match status" value="1"/>
</dbReference>
<proteinExistence type="inferred from homology"/>
<evidence type="ECO:0000256" key="8">
    <source>
        <dbReference type="RuleBase" id="RU361148"/>
    </source>
</evidence>
<organism evidence="9 10">
    <name type="scientific">Oryza sativa subsp. japonica</name>
    <name type="common">Rice</name>
    <dbReference type="NCBI Taxonomy" id="39947"/>
    <lineage>
        <taxon>Eukaryota</taxon>
        <taxon>Viridiplantae</taxon>
        <taxon>Streptophyta</taxon>
        <taxon>Embryophyta</taxon>
        <taxon>Tracheophyta</taxon>
        <taxon>Spermatophyta</taxon>
        <taxon>Magnoliopsida</taxon>
        <taxon>Liliopsida</taxon>
        <taxon>Poales</taxon>
        <taxon>Poaceae</taxon>
        <taxon>BOP clade</taxon>
        <taxon>Oryzoideae</taxon>
        <taxon>Oryzeae</taxon>
        <taxon>Oryzinae</taxon>
        <taxon>Oryza</taxon>
        <taxon>Oryza sativa</taxon>
    </lineage>
</organism>
<feature type="transmembrane region" description="Helical" evidence="8">
    <location>
        <begin position="119"/>
        <end position="140"/>
    </location>
</feature>
<keyword evidence="6 8" id="KW-0333">Golgi apparatus</keyword>
<comment type="subcellular location">
    <subcellularLocation>
        <location evidence="8">Endoplasmic reticulum membrane</location>
        <topology evidence="8">Multi-pass membrane protein</topology>
    </subcellularLocation>
    <subcellularLocation>
        <location evidence="8">Golgi apparatus membrane</location>
        <topology evidence="8">Multi-pass membrane protein</topology>
    </subcellularLocation>
</comment>
<dbReference type="PRINTS" id="PR01072">
    <property type="entry name" value="PRESENILIN"/>
</dbReference>
<feature type="transmembrane region" description="Helical" evidence="8">
    <location>
        <begin position="196"/>
        <end position="215"/>
    </location>
</feature>
<evidence type="ECO:0000313" key="9">
    <source>
        <dbReference type="EMBL" id="AAT78761.1"/>
    </source>
</evidence>
<dbReference type="GO" id="GO:0016485">
    <property type="term" value="P:protein processing"/>
    <property type="evidence" value="ECO:0007669"/>
    <property type="project" value="InterPro"/>
</dbReference>
<dbReference type="EMBL" id="AC109601">
    <property type="protein sequence ID" value="AAT78761.1"/>
    <property type="molecule type" value="Genomic_DNA"/>
</dbReference>
<evidence type="ECO:0000256" key="3">
    <source>
        <dbReference type="ARBA" id="ARBA00022824"/>
    </source>
</evidence>
<comment type="subunit">
    <text evidence="8">Homodimer.</text>
</comment>
<dbReference type="GO" id="GO:0007219">
    <property type="term" value="P:Notch signaling pathway"/>
    <property type="evidence" value="ECO:0007669"/>
    <property type="project" value="UniProtKB-KW"/>
</dbReference>
<gene>
    <name evidence="9" type="primary">OSJNBa0004G03.7</name>
</gene>
<evidence type="ECO:0000256" key="2">
    <source>
        <dbReference type="ARBA" id="ARBA00022692"/>
    </source>
</evidence>
<dbReference type="AlphaFoldDB" id="Q10H34"/>
<reference evidence="10" key="1">
    <citation type="journal article" date="2005" name="Nature">
        <title>The map-based sequence of the rice genome.</title>
        <authorList>
            <consortium name="International rice genome sequencing project (IRGSP)"/>
            <person name="Matsumoto T."/>
            <person name="Wu J."/>
            <person name="Kanamori H."/>
            <person name="Katayose Y."/>
            <person name="Fujisawa M."/>
            <person name="Namiki N."/>
            <person name="Mizuno H."/>
            <person name="Yamamoto K."/>
            <person name="Antonio B.A."/>
            <person name="Baba T."/>
            <person name="Sakata K."/>
            <person name="Nagamura Y."/>
            <person name="Aoki H."/>
            <person name="Arikawa K."/>
            <person name="Arita K."/>
            <person name="Bito T."/>
            <person name="Chiden Y."/>
            <person name="Fujitsuka N."/>
            <person name="Fukunaka R."/>
            <person name="Hamada M."/>
            <person name="Harada C."/>
            <person name="Hayashi A."/>
            <person name="Hijishita S."/>
            <person name="Honda M."/>
            <person name="Hosokawa S."/>
            <person name="Ichikawa Y."/>
            <person name="Idonuma A."/>
            <person name="Iijima M."/>
            <person name="Ikeda M."/>
            <person name="Ikeno M."/>
            <person name="Ito K."/>
            <person name="Ito S."/>
            <person name="Ito T."/>
            <person name="Ito Y."/>
            <person name="Ito Y."/>
            <person name="Iwabuchi A."/>
            <person name="Kamiya K."/>
            <person name="Karasawa W."/>
            <person name="Kurita K."/>
            <person name="Katagiri S."/>
            <person name="Kikuta A."/>
            <person name="Kobayashi H."/>
            <person name="Kobayashi N."/>
            <person name="Machita K."/>
            <person name="Maehara T."/>
            <person name="Masukawa M."/>
            <person name="Mizubayashi T."/>
            <person name="Mukai Y."/>
            <person name="Nagasaki H."/>
            <person name="Nagata Y."/>
            <person name="Naito S."/>
            <person name="Nakashima M."/>
            <person name="Nakama Y."/>
            <person name="Nakamichi Y."/>
            <person name="Nakamura M."/>
            <person name="Meguro A."/>
            <person name="Negishi M."/>
            <person name="Ohta I."/>
            <person name="Ohta T."/>
            <person name="Okamoto M."/>
            <person name="Ono N."/>
            <person name="Saji S."/>
            <person name="Sakaguchi M."/>
            <person name="Sakai K."/>
            <person name="Shibata M."/>
            <person name="Shimokawa T."/>
            <person name="Song J."/>
            <person name="Takazaki Y."/>
            <person name="Terasawa K."/>
            <person name="Tsugane M."/>
            <person name="Tsuji K."/>
            <person name="Ueda S."/>
            <person name="Waki K."/>
            <person name="Yamagata H."/>
            <person name="Yamamoto M."/>
            <person name="Yamamoto S."/>
            <person name="Yamane H."/>
            <person name="Yoshiki S."/>
            <person name="Yoshihara R."/>
            <person name="Yukawa K."/>
            <person name="Zhong H."/>
            <person name="Yano M."/>
            <person name="Yuan Q."/>
            <person name="Ouyang S."/>
            <person name="Liu J."/>
            <person name="Jones K.M."/>
            <person name="Gansberger K."/>
            <person name="Moffat K."/>
            <person name="Hill J."/>
            <person name="Bera J."/>
            <person name="Fadrosh D."/>
            <person name="Jin S."/>
            <person name="Johri S."/>
            <person name="Kim M."/>
            <person name="Overton L."/>
            <person name="Reardon M."/>
            <person name="Tsitrin T."/>
            <person name="Vuong H."/>
            <person name="Weaver B."/>
            <person name="Ciecko A."/>
            <person name="Tallon L."/>
            <person name="Jackson J."/>
            <person name="Pai G."/>
            <person name="Aken S.V."/>
            <person name="Utterback T."/>
            <person name="Reidmuller S."/>
            <person name="Feldblyum T."/>
            <person name="Hsiao J."/>
            <person name="Zismann V."/>
            <person name="Iobst S."/>
            <person name="de Vazeille A.R."/>
            <person name="Buell C.R."/>
            <person name="Ying K."/>
            <person name="Li Y."/>
            <person name="Lu T."/>
            <person name="Huang Y."/>
            <person name="Zhao Q."/>
            <person name="Feng Q."/>
            <person name="Zhang L."/>
            <person name="Zhu J."/>
            <person name="Weng Q."/>
            <person name="Mu J."/>
            <person name="Lu Y."/>
            <person name="Fan D."/>
            <person name="Liu Y."/>
            <person name="Guan J."/>
            <person name="Zhang Y."/>
            <person name="Yu S."/>
            <person name="Liu X."/>
            <person name="Zhang Y."/>
            <person name="Hong G."/>
            <person name="Han B."/>
            <person name="Choisne N."/>
            <person name="Demange N."/>
            <person name="Orjeda G."/>
            <person name="Samain S."/>
            <person name="Cattolico L."/>
            <person name="Pelletier E."/>
            <person name="Couloux A."/>
            <person name="Segurens B."/>
            <person name="Wincker P."/>
            <person name="D'Hont A."/>
            <person name="Scarpelli C."/>
            <person name="Weissenbach J."/>
            <person name="Salanoubat M."/>
            <person name="Quetier F."/>
            <person name="Yu Y."/>
            <person name="Kim H.R."/>
            <person name="Rambo T."/>
            <person name="Currie J."/>
            <person name="Collura K."/>
            <person name="Luo M."/>
            <person name="Yang T."/>
            <person name="Ammiraju J.S.S."/>
            <person name="Engler F."/>
            <person name="Soderlund C."/>
            <person name="Wing R.A."/>
            <person name="Palmer L.E."/>
            <person name="de la Bastide M."/>
            <person name="Spiegel L."/>
            <person name="Nascimento L."/>
            <person name="Zutavern T."/>
            <person name="O'Shaughnessy A."/>
            <person name="Dike S."/>
            <person name="Dedhia N."/>
            <person name="Preston R."/>
            <person name="Balija V."/>
            <person name="McCombie W.R."/>
            <person name="Chow T."/>
            <person name="Chen H."/>
            <person name="Chung M."/>
            <person name="Chen C."/>
            <person name="Shaw J."/>
            <person name="Wu H."/>
            <person name="Hsiao K."/>
            <person name="Chao Y."/>
            <person name="Chu M."/>
            <person name="Cheng C."/>
            <person name="Hour A."/>
            <person name="Lee P."/>
            <person name="Lin S."/>
            <person name="Lin Y."/>
            <person name="Liou J."/>
            <person name="Liu S."/>
            <person name="Hsing Y."/>
            <person name="Raghuvanshi S."/>
            <person name="Mohanty A."/>
            <person name="Bharti A.K."/>
            <person name="Gaur A."/>
            <person name="Gupta V."/>
            <person name="Kumar D."/>
            <person name="Ravi V."/>
            <person name="Vij S."/>
            <person name="Kapur A."/>
            <person name="Khurana P."/>
            <person name="Khurana P."/>
            <person name="Khurana J.P."/>
            <person name="Tyagi A.K."/>
            <person name="Gaikwad K."/>
            <person name="Singh A."/>
            <person name="Dalal V."/>
            <person name="Srivastava S."/>
            <person name="Dixit A."/>
            <person name="Pal A.K."/>
            <person name="Ghazi I.A."/>
            <person name="Yadav M."/>
            <person name="Pandit A."/>
            <person name="Bhargava A."/>
            <person name="Sureshbabu K."/>
            <person name="Batra K."/>
            <person name="Sharma T.R."/>
            <person name="Mohapatra T."/>
            <person name="Singh N.K."/>
            <person name="Messing J."/>
            <person name="Nelson A.B."/>
            <person name="Fuks G."/>
            <person name="Kavchok S."/>
            <person name="Keizer G."/>
            <person name="Linton E."/>
            <person name="Llaca V."/>
            <person name="Song R."/>
            <person name="Tanyolac B."/>
            <person name="Young S."/>
            <person name="Ho-Il K."/>
            <person name="Hahn J.H."/>
            <person name="Sangsakoo G."/>
            <person name="Vanavichit A."/>
            <person name="de Mattos Luiz.A.T."/>
            <person name="Zimmer P.D."/>
            <person name="Malone G."/>
            <person name="Dellagostin O."/>
            <person name="de Oliveira A.C."/>
            <person name="Bevan M."/>
            <person name="Bancroft I."/>
            <person name="Minx P."/>
            <person name="Cordum H."/>
            <person name="Wilson R."/>
            <person name="Cheng Z."/>
            <person name="Jin W."/>
            <person name="Jiang J."/>
            <person name="Leong S.A."/>
            <person name="Iwama H."/>
            <person name="Gojobori T."/>
            <person name="Itoh T."/>
            <person name="Niimura Y."/>
            <person name="Fujii Y."/>
            <person name="Habara T."/>
            <person name="Sakai H."/>
            <person name="Sato Y."/>
            <person name="Wilson G."/>
            <person name="Kumar K."/>
            <person name="McCouch S."/>
            <person name="Juretic N."/>
            <person name="Hoen D."/>
            <person name="Wright S."/>
            <person name="Bruskiewich R."/>
            <person name="Bureau T."/>
            <person name="Miyao A."/>
            <person name="Hirochika H."/>
            <person name="Nishikawa T."/>
            <person name="Kadowaki K."/>
            <person name="Sugiura M."/>
            <person name="Burr B."/>
            <person name="Sasaki T."/>
        </authorList>
    </citation>
    <scope>NUCLEOTIDE SEQUENCE [LARGE SCALE GENOMIC DNA]</scope>
    <source>
        <strain evidence="10">cv. Nipponbare</strain>
    </source>
</reference>
<comment type="function">
    <text evidence="8">Probable subunit of the gamma-secretase complex, an endoprotease complex that catalyzes the intramembrane cleavage of integral membrane proteins such as Notch receptors.</text>
</comment>
<evidence type="ECO:0000256" key="4">
    <source>
        <dbReference type="ARBA" id="ARBA00022976"/>
    </source>
</evidence>
<evidence type="ECO:0000313" key="10">
    <source>
        <dbReference type="Proteomes" id="UP000000763"/>
    </source>
</evidence>
<keyword evidence="8" id="KW-0378">Hydrolase</keyword>
<dbReference type="PANTHER" id="PTHR10202:SF13">
    <property type="entry name" value="PRESENILIN HOMOLOG"/>
    <property type="match status" value="1"/>
</dbReference>
<dbReference type="InterPro" id="IPR006639">
    <property type="entry name" value="Preselin/SPP"/>
</dbReference>
<sequence>MADAAAATVPGEASSSSSAAATTTVLDSLGEDITRIVTPVSTCMLLVVLLVSLLSSPSSPSPFTAAFSAAAGPGGGGDDITTALITAVTFVVAVTAATFLLAFLFYLRCTPCLRAYLGFSSLSVLLLLGGHVALLLLSRLRLPLDAASFALLLPNAAAALALAALSPASVPIALHQAALVAIAVLTAFWFTLLPEWTTWALLVAMAVYDLAAVLLPGGPLRLLLELAIERNEEIPALVYEARPVDPRHGHNWRLWRERTQSGAELDANSTVEVLGEVLGTNLGASSAGNLGVSAIRSDERVGLAGDARNLRLGTSMPNLSSDSASAQVEVLPASPEISVSVPEMRVPLIQPRPERTRDEEDDEDGIGLSSSGAIKLGLGDFIFYSVLVGRAAMYDYMTVYACYLAIIAGLGITLLLLAFYPFIENQIFKYCCNPKIQTFSAWFQSLILLQFLPGCPLKPCGPKGIKAYEVDGPR</sequence>
<dbReference type="GO" id="GO:0042500">
    <property type="term" value="F:aspartic endopeptidase activity, intramembrane cleaving"/>
    <property type="evidence" value="ECO:0007669"/>
    <property type="project" value="InterPro"/>
</dbReference>
<dbReference type="SMART" id="SM00730">
    <property type="entry name" value="PSN"/>
    <property type="match status" value="1"/>
</dbReference>
<feature type="transmembrane region" description="Helical" evidence="8">
    <location>
        <begin position="83"/>
        <end position="107"/>
    </location>
</feature>
<dbReference type="InterPro" id="IPR042524">
    <property type="entry name" value="Presenilin_C"/>
</dbReference>
<keyword evidence="2 8" id="KW-0812">Transmembrane</keyword>
<dbReference type="Proteomes" id="UP000000763">
    <property type="component" value="Chromosome 3"/>
</dbReference>
<dbReference type="GO" id="GO:0000139">
    <property type="term" value="C:Golgi membrane"/>
    <property type="evidence" value="ECO:0007669"/>
    <property type="project" value="UniProtKB-SubCell"/>
</dbReference>